<name>A0AAX0LAD6_9BACT</name>
<accession>A0AAX0LAD6</accession>
<protein>
    <submittedName>
        <fullName evidence="1">Uncharacterized protein</fullName>
    </submittedName>
</protein>
<dbReference type="RefSeq" id="WP_078415382.1">
    <property type="nucleotide sequence ID" value="NZ_CP012546.1"/>
</dbReference>
<dbReference type="AlphaFoldDB" id="A0AAX0LAD6"/>
<dbReference type="Proteomes" id="UP000189728">
    <property type="component" value="Unassembled WGS sequence"/>
</dbReference>
<sequence>MSGLAKQEYTTESVLNNSVTTISNSKSFSEIKKILFRIYEKLTDNTTNAIIDEIDIYALKTVVEMIERLQDE</sequence>
<organism evidence="1 2">
    <name type="scientific">Campylobacter pinnipediorum subsp. pinnipediorum</name>
    <dbReference type="NCBI Taxonomy" id="1660067"/>
    <lineage>
        <taxon>Bacteria</taxon>
        <taxon>Pseudomonadati</taxon>
        <taxon>Campylobacterota</taxon>
        <taxon>Epsilonproteobacteria</taxon>
        <taxon>Campylobacterales</taxon>
        <taxon>Campylobacteraceae</taxon>
        <taxon>Campylobacter</taxon>
    </lineage>
</organism>
<evidence type="ECO:0000313" key="1">
    <source>
        <dbReference type="EMBL" id="OPA78873.1"/>
    </source>
</evidence>
<reference evidence="1 2" key="1">
    <citation type="submission" date="2016-08" db="EMBL/GenBank/DDBJ databases">
        <title>Campylobacter species from sea mammals.</title>
        <authorList>
            <person name="Gilbert M.J."/>
            <person name="Byrne B.A."/>
            <person name="Zomer A.L."/>
            <person name="Wagenaar J.A."/>
        </authorList>
    </citation>
    <scope>NUCLEOTIDE SEQUENCE [LARGE SCALE GENOMIC DNA]</scope>
    <source>
        <strain evidence="1 2">1105248</strain>
    </source>
</reference>
<proteinExistence type="predicted"/>
<gene>
    <name evidence="1" type="ORF">BFG04_02275</name>
</gene>
<evidence type="ECO:0000313" key="2">
    <source>
        <dbReference type="Proteomes" id="UP000189728"/>
    </source>
</evidence>
<dbReference type="EMBL" id="MCRK01000024">
    <property type="protein sequence ID" value="OPA78873.1"/>
    <property type="molecule type" value="Genomic_DNA"/>
</dbReference>
<comment type="caution">
    <text evidence="1">The sequence shown here is derived from an EMBL/GenBank/DDBJ whole genome shotgun (WGS) entry which is preliminary data.</text>
</comment>